<gene>
    <name evidence="2" type="primary">Cni-T01B6.4</name>
    <name evidence="2" type="synonym">Cnig_chr_X.g23073</name>
    <name evidence="2" type="ORF">B9Z55_023073</name>
</gene>
<reference evidence="3" key="1">
    <citation type="submission" date="2017-10" db="EMBL/GenBank/DDBJ databases">
        <title>Rapid genome shrinkage in a self-fertile nematode reveals novel sperm competition proteins.</title>
        <authorList>
            <person name="Yin D."/>
            <person name="Schwarz E.M."/>
            <person name="Thomas C.G."/>
            <person name="Felde R.L."/>
            <person name="Korf I.F."/>
            <person name="Cutter A.D."/>
            <person name="Schartner C.M."/>
            <person name="Ralston E.J."/>
            <person name="Meyer B.J."/>
            <person name="Haag E.S."/>
        </authorList>
    </citation>
    <scope>NUCLEOTIDE SEQUENCE [LARGE SCALE GENOMIC DNA]</scope>
    <source>
        <strain evidence="3">JU1422</strain>
    </source>
</reference>
<sequence length="109" mass="12460">MKPTVLLLLLGAVFLVNATFRPTDSSNHGWLGYKHEDPNKFAYQMLGEWKEGKPRASRAAGTIELEKRRNLLVGRYGFRIGKRSLDEQGPEVTQKEYDDAVQDFEGYIQ</sequence>
<keyword evidence="3" id="KW-1185">Reference proteome</keyword>
<dbReference type="Proteomes" id="UP000230233">
    <property type="component" value="Chromosome X"/>
</dbReference>
<feature type="signal peptide" evidence="1">
    <location>
        <begin position="1"/>
        <end position="18"/>
    </location>
</feature>
<name>A0A2G5SN85_9PELO</name>
<evidence type="ECO:0000313" key="3">
    <source>
        <dbReference type="Proteomes" id="UP000230233"/>
    </source>
</evidence>
<dbReference type="AlphaFoldDB" id="A0A2G5SN85"/>
<organism evidence="2 3">
    <name type="scientific">Caenorhabditis nigoni</name>
    <dbReference type="NCBI Taxonomy" id="1611254"/>
    <lineage>
        <taxon>Eukaryota</taxon>
        <taxon>Metazoa</taxon>
        <taxon>Ecdysozoa</taxon>
        <taxon>Nematoda</taxon>
        <taxon>Chromadorea</taxon>
        <taxon>Rhabditida</taxon>
        <taxon>Rhabditina</taxon>
        <taxon>Rhabditomorpha</taxon>
        <taxon>Rhabditoidea</taxon>
        <taxon>Rhabditidae</taxon>
        <taxon>Peloderinae</taxon>
        <taxon>Caenorhabditis</taxon>
    </lineage>
</organism>
<comment type="caution">
    <text evidence="2">The sequence shown here is derived from an EMBL/GenBank/DDBJ whole genome shotgun (WGS) entry which is preliminary data.</text>
</comment>
<keyword evidence="1" id="KW-0732">Signal</keyword>
<proteinExistence type="predicted"/>
<dbReference type="EMBL" id="PDUG01000006">
    <property type="protein sequence ID" value="PIC16487.1"/>
    <property type="molecule type" value="Genomic_DNA"/>
</dbReference>
<protein>
    <submittedName>
        <fullName evidence="2">Uncharacterized protein</fullName>
    </submittedName>
</protein>
<evidence type="ECO:0000313" key="2">
    <source>
        <dbReference type="EMBL" id="PIC16487.1"/>
    </source>
</evidence>
<feature type="chain" id="PRO_5013599669" evidence="1">
    <location>
        <begin position="19"/>
        <end position="109"/>
    </location>
</feature>
<accession>A0A2G5SN85</accession>
<dbReference type="OrthoDB" id="10601083at2759"/>
<evidence type="ECO:0000256" key="1">
    <source>
        <dbReference type="SAM" id="SignalP"/>
    </source>
</evidence>